<proteinExistence type="predicted"/>
<evidence type="ECO:0000256" key="1">
    <source>
        <dbReference type="SAM" id="MobiDB-lite"/>
    </source>
</evidence>
<name>A0ABZ0Z1X4_9CAUD</name>
<sequence>MVKIKKFRKALLEDDTQQTQAPAAQQQPQQANNTQQNQQQQNPNTEKVTKFLEQLSSGDGYWGVANYIPDELTKEIPDFKKGNKQAEPAINAWEQFKSKPSKQTYDAFINALKAFGSINNQENATQQNNNTQQQQQNVNAGVKAAYSFKKNLMENLAIAKRKNYYNSVVEDYFDKTEFSL</sequence>
<keyword evidence="3" id="KW-1185">Reference proteome</keyword>
<evidence type="ECO:0000313" key="3">
    <source>
        <dbReference type="Proteomes" id="UP001349343"/>
    </source>
</evidence>
<dbReference type="EMBL" id="OR769222">
    <property type="protein sequence ID" value="WQJ53195.1"/>
    <property type="molecule type" value="Genomic_DNA"/>
</dbReference>
<reference evidence="2 3" key="1">
    <citation type="submission" date="2023-11" db="EMBL/GenBank/DDBJ databases">
        <authorList>
            <person name="Cook R."/>
            <person name="Crisci M."/>
            <person name="Pye H."/>
            <person name="Adriaenssens E."/>
            <person name="Santini J."/>
        </authorList>
    </citation>
    <scope>NUCLEOTIDE SEQUENCE [LARGE SCALE GENOMIC DNA]</scope>
    <source>
        <strain evidence="2">Lak_Megaphage_RVC_JS4_GC31</strain>
    </source>
</reference>
<organism evidence="2 3">
    <name type="scientific">phage Lak_Megaphage_RVC_JS4_GC31</name>
    <dbReference type="NCBI Taxonomy" id="3109228"/>
    <lineage>
        <taxon>Viruses</taxon>
        <taxon>Duplodnaviria</taxon>
        <taxon>Heunggongvirae</taxon>
        <taxon>Uroviricota</taxon>
        <taxon>Caudoviricetes</taxon>
        <taxon>Caudoviricetes code 15 clade</taxon>
    </lineage>
</organism>
<protein>
    <submittedName>
        <fullName evidence="2">Uncharacterized protein</fullName>
    </submittedName>
</protein>
<feature type="region of interest" description="Disordered" evidence="1">
    <location>
        <begin position="1"/>
        <end position="47"/>
    </location>
</feature>
<feature type="compositionally biased region" description="Low complexity" evidence="1">
    <location>
        <begin position="17"/>
        <end position="45"/>
    </location>
</feature>
<accession>A0ABZ0Z1X4</accession>
<dbReference type="Proteomes" id="UP001349343">
    <property type="component" value="Segment"/>
</dbReference>
<evidence type="ECO:0000313" key="2">
    <source>
        <dbReference type="EMBL" id="WQJ53195.1"/>
    </source>
</evidence>